<dbReference type="PANTHER" id="PTHR45738">
    <property type="entry name" value="POLYPHOSPHOINOSITIDE PHOSPHATASE"/>
    <property type="match status" value="1"/>
</dbReference>
<evidence type="ECO:0000256" key="1">
    <source>
        <dbReference type="ARBA" id="ARBA00004308"/>
    </source>
</evidence>
<proteinExistence type="predicted"/>
<dbReference type="EMBL" id="KZ988894">
    <property type="protein sequence ID" value="RKP11457.1"/>
    <property type="molecule type" value="Genomic_DNA"/>
</dbReference>
<feature type="non-terminal residue" evidence="5">
    <location>
        <position position="1"/>
    </location>
</feature>
<dbReference type="InterPro" id="IPR043573">
    <property type="entry name" value="Fig4-like"/>
</dbReference>
<evidence type="ECO:0000313" key="6">
    <source>
        <dbReference type="Proteomes" id="UP000267251"/>
    </source>
</evidence>
<dbReference type="GO" id="GO:0012505">
    <property type="term" value="C:endomembrane system"/>
    <property type="evidence" value="ECO:0007669"/>
    <property type="project" value="UniProtKB-SubCell"/>
</dbReference>
<feature type="domain" description="SAC" evidence="4">
    <location>
        <begin position="129"/>
        <end position="492"/>
    </location>
</feature>
<dbReference type="AlphaFoldDB" id="A0A4P9XYI9"/>
<dbReference type="PANTHER" id="PTHR45738:SF5">
    <property type="entry name" value="POLYPHOSPHOINOSITIDE PHOSPHATASE"/>
    <property type="match status" value="1"/>
</dbReference>
<name>A0A4P9XYI9_9FUNG</name>
<dbReference type="OrthoDB" id="405996at2759"/>
<gene>
    <name evidence="5" type="ORF">BJ684DRAFT_4072</name>
</gene>
<dbReference type="PROSITE" id="PS50275">
    <property type="entry name" value="SAC"/>
    <property type="match status" value="1"/>
</dbReference>
<evidence type="ECO:0000256" key="3">
    <source>
        <dbReference type="ARBA" id="ARBA00023136"/>
    </source>
</evidence>
<dbReference type="Pfam" id="PF02383">
    <property type="entry name" value="Syja_N"/>
    <property type="match status" value="1"/>
</dbReference>
<comment type="subcellular location">
    <subcellularLocation>
        <location evidence="1">Endomembrane system</location>
    </subcellularLocation>
</comment>
<dbReference type="GO" id="GO:0043813">
    <property type="term" value="F:phosphatidylinositol-3,5-bisphosphate 5-phosphatase activity"/>
    <property type="evidence" value="ECO:0007669"/>
    <property type="project" value="InterPro"/>
</dbReference>
<reference evidence="6" key="1">
    <citation type="journal article" date="2018" name="Nat. Microbiol.">
        <title>Leveraging single-cell genomics to expand the fungal tree of life.</title>
        <authorList>
            <person name="Ahrendt S.R."/>
            <person name="Quandt C.A."/>
            <person name="Ciobanu D."/>
            <person name="Clum A."/>
            <person name="Salamov A."/>
            <person name="Andreopoulos B."/>
            <person name="Cheng J.F."/>
            <person name="Woyke T."/>
            <person name="Pelin A."/>
            <person name="Henrissat B."/>
            <person name="Reynolds N.K."/>
            <person name="Benny G.L."/>
            <person name="Smith M.E."/>
            <person name="James T.Y."/>
            <person name="Grigoriev I.V."/>
        </authorList>
    </citation>
    <scope>NUCLEOTIDE SEQUENCE [LARGE SCALE GENOMIC DNA]</scope>
</reference>
<feature type="non-terminal residue" evidence="5">
    <location>
        <position position="569"/>
    </location>
</feature>
<evidence type="ECO:0000313" key="5">
    <source>
        <dbReference type="EMBL" id="RKP11457.1"/>
    </source>
</evidence>
<dbReference type="InterPro" id="IPR002013">
    <property type="entry name" value="SAC_dom"/>
</dbReference>
<evidence type="ECO:0000256" key="2">
    <source>
        <dbReference type="ARBA" id="ARBA00022801"/>
    </source>
</evidence>
<keyword evidence="6" id="KW-1185">Reference proteome</keyword>
<dbReference type="Proteomes" id="UP000267251">
    <property type="component" value="Unassembled WGS sequence"/>
</dbReference>
<accession>A0A4P9XYI9</accession>
<dbReference type="GO" id="GO:0046856">
    <property type="term" value="P:phosphatidylinositol dephosphorylation"/>
    <property type="evidence" value="ECO:0007669"/>
    <property type="project" value="InterPro"/>
</dbReference>
<organism evidence="5 6">
    <name type="scientific">Piptocephalis cylindrospora</name>
    <dbReference type="NCBI Taxonomy" id="1907219"/>
    <lineage>
        <taxon>Eukaryota</taxon>
        <taxon>Fungi</taxon>
        <taxon>Fungi incertae sedis</taxon>
        <taxon>Zoopagomycota</taxon>
        <taxon>Zoopagomycotina</taxon>
        <taxon>Zoopagomycetes</taxon>
        <taxon>Zoopagales</taxon>
        <taxon>Piptocephalidaceae</taxon>
        <taxon>Piptocephalis</taxon>
    </lineage>
</organism>
<keyword evidence="3" id="KW-0472">Membrane</keyword>
<evidence type="ECO:0000259" key="4">
    <source>
        <dbReference type="PROSITE" id="PS50275"/>
    </source>
</evidence>
<keyword evidence="2" id="KW-0378">Hydrolase</keyword>
<sequence>RFYIVGEDEGANRFRILKVDRTTARAPELSVTEDEAIYTREGKDKLFGMIEMGAKSAGGLTRRLSFLGIIGFVSFLETHYLLVITKFSQVALIGGHYINHIDAVSMIPVDVSSAKGDRAAEEARYLDIFKGIDLTKNFYFSHTYDLTQSLQKNVDSSSMNPEKPREWHEMYAWNFHLLQNGFGPNGARSSDWGIPIIFGFVDQAKIDVFGRFLYITLIARRSRHYAGARFHKRGLNDQGYVANDVETEQIVQDAQCTGFPHPGWSGSKGTTQAGFSAHVQHRGSIPLYWGQDTSGNLPFKPPIFMNFNDPFYEATALHFDDLFNRYGAPLIILNLIKSKDKKTARESLLVPEFSQAIEYLNQFLSEEEKLKYIHFDMSLESKRPGGDVIGKLDAIAEESIMNTGFFLSGDEPFVNRLRREMGQSGVVRTNCIDCIDRTNMAQLIIGKCAFGCQLYAMGIIDEPVVPFDCDALNVLTEMYQDHGHTLAMQYGGSNLVNDLKSYRKIVEWTSHSRELIQLMKRYWRNQFNDTEKQAAMNLFLGKYVPRRDSHYIPLWDLLSDYYLHRTHPR</sequence>
<protein>
    <submittedName>
        <fullName evidence="5">SacI homology domain-containing protein</fullName>
    </submittedName>
</protein>